<evidence type="ECO:0000256" key="1">
    <source>
        <dbReference type="ARBA" id="ARBA00006336"/>
    </source>
</evidence>
<organism evidence="4 5">
    <name type="scientific">Streptococcus ferus</name>
    <dbReference type="NCBI Taxonomy" id="1345"/>
    <lineage>
        <taxon>Bacteria</taxon>
        <taxon>Bacillati</taxon>
        <taxon>Bacillota</taxon>
        <taxon>Bacilli</taxon>
        <taxon>Lactobacillales</taxon>
        <taxon>Streptococcaceae</taxon>
        <taxon>Streptococcus</taxon>
    </lineage>
</organism>
<protein>
    <submittedName>
        <fullName evidence="4">Nicotinamidase/pyrazinamidase</fullName>
    </submittedName>
</protein>
<name>A0A2X3VID1_9STRE</name>
<evidence type="ECO:0000256" key="2">
    <source>
        <dbReference type="ARBA" id="ARBA00022801"/>
    </source>
</evidence>
<reference evidence="4 5" key="1">
    <citation type="submission" date="2018-06" db="EMBL/GenBank/DDBJ databases">
        <authorList>
            <consortium name="Pathogen Informatics"/>
            <person name="Doyle S."/>
        </authorList>
    </citation>
    <scope>NUCLEOTIDE SEQUENCE [LARGE SCALE GENOMIC DNA]</scope>
    <source>
        <strain evidence="4 5">NCTC12278</strain>
    </source>
</reference>
<sequence>MAEYLLVIDMQTDYVADGKLYNQNQLVTAVNQKIAHYPSDRVIYVVNRFFWEINKESKKFVDGLSLVSNQVFEKRRISCFTNHYLKRFLEKNRARSLEIVGVDGNGCVNGSVLNAASLGYQVAVDLTCLGVANQKKFQKTLRKWERYGVIIKGESLCPHANERF</sequence>
<dbReference type="EMBL" id="LS483343">
    <property type="protein sequence ID" value="SQF41130.1"/>
    <property type="molecule type" value="Genomic_DNA"/>
</dbReference>
<dbReference type="GO" id="GO:0016787">
    <property type="term" value="F:hydrolase activity"/>
    <property type="evidence" value="ECO:0007669"/>
    <property type="project" value="UniProtKB-KW"/>
</dbReference>
<accession>A0A2X3VID1</accession>
<dbReference type="InterPro" id="IPR000868">
    <property type="entry name" value="Isochorismatase-like_dom"/>
</dbReference>
<dbReference type="Gene3D" id="3.40.50.850">
    <property type="entry name" value="Isochorismatase-like"/>
    <property type="match status" value="1"/>
</dbReference>
<dbReference type="InterPro" id="IPR050272">
    <property type="entry name" value="Isochorismatase-like_hydrls"/>
</dbReference>
<dbReference type="OrthoDB" id="9785724at2"/>
<dbReference type="InterPro" id="IPR036380">
    <property type="entry name" value="Isochorismatase-like_sf"/>
</dbReference>
<keyword evidence="5" id="KW-1185">Reference proteome</keyword>
<proteinExistence type="inferred from homology"/>
<dbReference type="Proteomes" id="UP000249495">
    <property type="component" value="Chromosome 1"/>
</dbReference>
<dbReference type="KEGG" id="sfer:NCTC12278_01728"/>
<evidence type="ECO:0000313" key="5">
    <source>
        <dbReference type="Proteomes" id="UP000249495"/>
    </source>
</evidence>
<evidence type="ECO:0000259" key="3">
    <source>
        <dbReference type="Pfam" id="PF00857"/>
    </source>
</evidence>
<dbReference type="PANTHER" id="PTHR43540">
    <property type="entry name" value="PEROXYUREIDOACRYLATE/UREIDOACRYLATE AMIDOHYDROLASE-RELATED"/>
    <property type="match status" value="1"/>
</dbReference>
<gene>
    <name evidence="4" type="ORF">NCTC12278_01728</name>
</gene>
<dbReference type="AlphaFoldDB" id="A0A2X3VID1"/>
<feature type="domain" description="Isochorismatase-like" evidence="3">
    <location>
        <begin position="5"/>
        <end position="145"/>
    </location>
</feature>
<evidence type="ECO:0000313" key="4">
    <source>
        <dbReference type="EMBL" id="SQF41130.1"/>
    </source>
</evidence>
<keyword evidence="2" id="KW-0378">Hydrolase</keyword>
<dbReference type="Pfam" id="PF00857">
    <property type="entry name" value="Isochorismatase"/>
    <property type="match status" value="1"/>
</dbReference>
<dbReference type="RefSeq" id="WP_018030598.1">
    <property type="nucleotide sequence ID" value="NZ_LS483343.1"/>
</dbReference>
<dbReference type="STRING" id="1123303.GCA_000372425_01276"/>
<comment type="similarity">
    <text evidence="1">Belongs to the isochorismatase family.</text>
</comment>
<dbReference type="SUPFAM" id="SSF52499">
    <property type="entry name" value="Isochorismatase-like hydrolases"/>
    <property type="match status" value="1"/>
</dbReference>